<keyword evidence="2" id="KW-0472">Membrane</keyword>
<evidence type="ECO:0000256" key="1">
    <source>
        <dbReference type="ARBA" id="ARBA00022448"/>
    </source>
</evidence>
<dbReference type="Proteomes" id="UP000240505">
    <property type="component" value="Chromosome"/>
</dbReference>
<gene>
    <name evidence="7" type="ORF">C9I28_23430</name>
</gene>
<keyword evidence="3" id="KW-0547">Nucleotide-binding</keyword>
<proteinExistence type="predicted"/>
<dbReference type="InterPro" id="IPR051782">
    <property type="entry name" value="ABC_Transporter_VariousFunc"/>
</dbReference>
<keyword evidence="8" id="KW-1185">Reference proteome</keyword>
<evidence type="ECO:0000313" key="7">
    <source>
        <dbReference type="EMBL" id="AVR98259.1"/>
    </source>
</evidence>
<dbReference type="PROSITE" id="PS50893">
    <property type="entry name" value="ABC_TRANSPORTER_2"/>
    <property type="match status" value="1"/>
</dbReference>
<dbReference type="PANTHER" id="PTHR42939">
    <property type="entry name" value="ABC TRANSPORTER ATP-BINDING PROTEIN ALBC-RELATED"/>
    <property type="match status" value="1"/>
</dbReference>
<feature type="compositionally biased region" description="Basic residues" evidence="5">
    <location>
        <begin position="1"/>
        <end position="19"/>
    </location>
</feature>
<evidence type="ECO:0000256" key="2">
    <source>
        <dbReference type="ARBA" id="ARBA00022475"/>
    </source>
</evidence>
<dbReference type="PANTHER" id="PTHR42939:SF1">
    <property type="entry name" value="ABC TRANSPORTER ATP-BINDING PROTEIN ALBC-RELATED"/>
    <property type="match status" value="1"/>
</dbReference>
<dbReference type="SMART" id="SM00382">
    <property type="entry name" value="AAA"/>
    <property type="match status" value="1"/>
</dbReference>
<dbReference type="GO" id="GO:0005524">
    <property type="term" value="F:ATP binding"/>
    <property type="evidence" value="ECO:0007669"/>
    <property type="project" value="UniProtKB-KW"/>
</dbReference>
<protein>
    <submittedName>
        <fullName evidence="7">ABC transporter ATP-binding protein</fullName>
    </submittedName>
</protein>
<dbReference type="AlphaFoldDB" id="A0A2R4CF60"/>
<dbReference type="CDD" id="cd03230">
    <property type="entry name" value="ABC_DR_subfamily_A"/>
    <property type="match status" value="1"/>
</dbReference>
<feature type="region of interest" description="Disordered" evidence="5">
    <location>
        <begin position="1"/>
        <end position="30"/>
    </location>
</feature>
<reference evidence="7 8" key="1">
    <citation type="submission" date="2018-03" db="EMBL/GenBank/DDBJ databases">
        <title>Massilia armeniaca sp. nov., isolated from desert soil.</title>
        <authorList>
            <person name="Huang H."/>
            <person name="Ren M."/>
        </authorList>
    </citation>
    <scope>NUCLEOTIDE SEQUENCE [LARGE SCALE GENOMIC DNA]</scope>
    <source>
        <strain evidence="7 8">ZMN-3</strain>
    </source>
</reference>
<evidence type="ECO:0000313" key="8">
    <source>
        <dbReference type="Proteomes" id="UP000240505"/>
    </source>
</evidence>
<dbReference type="GO" id="GO:0016887">
    <property type="term" value="F:ATP hydrolysis activity"/>
    <property type="evidence" value="ECO:0007669"/>
    <property type="project" value="InterPro"/>
</dbReference>
<dbReference type="InterPro" id="IPR003593">
    <property type="entry name" value="AAA+_ATPase"/>
</dbReference>
<sequence>MDRHGIAVRRRLGRARRRMRPSDGTAGHDVAHRPVLAGLAAAVRPSHHRAAPRWHPVQDRAGRAGADRGTLFMTAIPLLAVDGLAMRFGAQQLFNGLDFTAGPGAVALVGPNGTGKSTLLTLLAGIATPQAGTIRIAGHVLAQAPHQAKRNLAYVPDESVAYDFMTGAQFLGMVDALRGTRDAPQAAPLIAGLGLTAHVDKRFAAMSLGTRKKFMLAAGLMGGAPVVLMDEPSNGIDADAKAWLARLIRQQAATRLLLFSTHDSELIEATGAGLLRLG</sequence>
<evidence type="ECO:0000256" key="4">
    <source>
        <dbReference type="ARBA" id="ARBA00022840"/>
    </source>
</evidence>
<dbReference type="Pfam" id="PF00005">
    <property type="entry name" value="ABC_tran"/>
    <property type="match status" value="1"/>
</dbReference>
<dbReference type="OrthoDB" id="9087134at2"/>
<dbReference type="EMBL" id="CP028324">
    <property type="protein sequence ID" value="AVR98259.1"/>
    <property type="molecule type" value="Genomic_DNA"/>
</dbReference>
<evidence type="ECO:0000259" key="6">
    <source>
        <dbReference type="PROSITE" id="PS50893"/>
    </source>
</evidence>
<keyword evidence="2" id="KW-1003">Cell membrane</keyword>
<keyword evidence="4 7" id="KW-0067">ATP-binding</keyword>
<dbReference type="SUPFAM" id="SSF52540">
    <property type="entry name" value="P-loop containing nucleoside triphosphate hydrolases"/>
    <property type="match status" value="1"/>
</dbReference>
<feature type="domain" description="ABC transporter" evidence="6">
    <location>
        <begin position="79"/>
        <end position="278"/>
    </location>
</feature>
<organism evidence="7 8">
    <name type="scientific">Pseudoduganella armeniaca</name>
    <dbReference type="NCBI Taxonomy" id="2072590"/>
    <lineage>
        <taxon>Bacteria</taxon>
        <taxon>Pseudomonadati</taxon>
        <taxon>Pseudomonadota</taxon>
        <taxon>Betaproteobacteria</taxon>
        <taxon>Burkholderiales</taxon>
        <taxon>Oxalobacteraceae</taxon>
        <taxon>Telluria group</taxon>
        <taxon>Pseudoduganella</taxon>
    </lineage>
</organism>
<keyword evidence="1" id="KW-0813">Transport</keyword>
<accession>A0A2R4CF60</accession>
<evidence type="ECO:0000256" key="5">
    <source>
        <dbReference type="SAM" id="MobiDB-lite"/>
    </source>
</evidence>
<evidence type="ECO:0000256" key="3">
    <source>
        <dbReference type="ARBA" id="ARBA00022741"/>
    </source>
</evidence>
<name>A0A2R4CF60_9BURK</name>
<dbReference type="InterPro" id="IPR027417">
    <property type="entry name" value="P-loop_NTPase"/>
</dbReference>
<dbReference type="KEGG" id="masz:C9I28_23430"/>
<dbReference type="InterPro" id="IPR003439">
    <property type="entry name" value="ABC_transporter-like_ATP-bd"/>
</dbReference>
<dbReference type="Gene3D" id="3.40.50.300">
    <property type="entry name" value="P-loop containing nucleotide triphosphate hydrolases"/>
    <property type="match status" value="1"/>
</dbReference>